<dbReference type="InterPro" id="IPR026906">
    <property type="entry name" value="LRR_5"/>
</dbReference>
<evidence type="ECO:0000313" key="4">
    <source>
        <dbReference type="Proteomes" id="UP000660021"/>
    </source>
</evidence>
<accession>A0ABR7HU56</accession>
<dbReference type="Proteomes" id="UP000660021">
    <property type="component" value="Unassembled WGS sequence"/>
</dbReference>
<feature type="region of interest" description="Disordered" evidence="1">
    <location>
        <begin position="30"/>
        <end position="52"/>
    </location>
</feature>
<name>A0ABR7HU56_9FIRM</name>
<evidence type="ECO:0000256" key="1">
    <source>
        <dbReference type="SAM" id="MobiDB-lite"/>
    </source>
</evidence>
<proteinExistence type="predicted"/>
<dbReference type="PROSITE" id="PS51257">
    <property type="entry name" value="PROKAR_LIPOPROTEIN"/>
    <property type="match status" value="1"/>
</dbReference>
<keyword evidence="4" id="KW-1185">Reference proteome</keyword>
<evidence type="ECO:0000256" key="2">
    <source>
        <dbReference type="SAM" id="SignalP"/>
    </source>
</evidence>
<dbReference type="InterPro" id="IPR032675">
    <property type="entry name" value="LRR_dom_sf"/>
</dbReference>
<organism evidence="3 4">
    <name type="scientific">Pseudoflavonifractor hominis</name>
    <dbReference type="NCBI Taxonomy" id="2763059"/>
    <lineage>
        <taxon>Bacteria</taxon>
        <taxon>Bacillati</taxon>
        <taxon>Bacillota</taxon>
        <taxon>Clostridia</taxon>
        <taxon>Eubacteriales</taxon>
        <taxon>Oscillospiraceae</taxon>
        <taxon>Pseudoflavonifractor</taxon>
    </lineage>
</organism>
<reference evidence="3 4" key="1">
    <citation type="submission" date="2020-08" db="EMBL/GenBank/DDBJ databases">
        <title>Genome public.</title>
        <authorList>
            <person name="Liu C."/>
            <person name="Sun Q."/>
        </authorList>
    </citation>
    <scope>NUCLEOTIDE SEQUENCE [LARGE SCALE GENOMIC DNA]</scope>
    <source>
        <strain evidence="3 4">New-38</strain>
    </source>
</reference>
<evidence type="ECO:0000313" key="3">
    <source>
        <dbReference type="EMBL" id="MBC5730997.1"/>
    </source>
</evidence>
<feature type="signal peptide" evidence="2">
    <location>
        <begin position="1"/>
        <end position="33"/>
    </location>
</feature>
<sequence>MKQHKFTSIGTLTIALSLLLTACGGDTPAPASAAGAENTPAVSDEKSTSDGLSPEMEAIVKTVNAETAESAGVCGADLVWYYKDSVLVISGEGEMTHYELSDRPWEDIDDEIGLIYISEGVTSIGKGAFRRCSNLSRVVLPNTIIEEIGSSAFSECEQLAELTVPASVKRVGHHGLSGESILFQGDAPEPIKLDFDNMDIIATYPATVTYCGEGFEPFIEYYREDAPELTWVKG</sequence>
<dbReference type="SUPFAM" id="SSF52058">
    <property type="entry name" value="L domain-like"/>
    <property type="match status" value="1"/>
</dbReference>
<dbReference type="Gene3D" id="3.80.10.10">
    <property type="entry name" value="Ribonuclease Inhibitor"/>
    <property type="match status" value="1"/>
</dbReference>
<dbReference type="EMBL" id="JACOPR010000005">
    <property type="protein sequence ID" value="MBC5730997.1"/>
    <property type="molecule type" value="Genomic_DNA"/>
</dbReference>
<comment type="caution">
    <text evidence="3">The sequence shown here is derived from an EMBL/GenBank/DDBJ whole genome shotgun (WGS) entry which is preliminary data.</text>
</comment>
<dbReference type="Pfam" id="PF13306">
    <property type="entry name" value="LRR_5"/>
    <property type="match status" value="1"/>
</dbReference>
<gene>
    <name evidence="3" type="ORF">H8S34_09170</name>
</gene>
<protein>
    <submittedName>
        <fullName evidence="3">Leucine-rich repeat domain-containing protein</fullName>
    </submittedName>
</protein>
<keyword evidence="2" id="KW-0732">Signal</keyword>
<dbReference type="RefSeq" id="WP_186963794.1">
    <property type="nucleotide sequence ID" value="NZ_JACOPR010000005.1"/>
</dbReference>
<feature type="chain" id="PRO_5046814598" evidence="2">
    <location>
        <begin position="34"/>
        <end position="234"/>
    </location>
</feature>